<dbReference type="GO" id="GO:0009279">
    <property type="term" value="C:cell outer membrane"/>
    <property type="evidence" value="ECO:0007669"/>
    <property type="project" value="UniProtKB-SubCell"/>
</dbReference>
<gene>
    <name evidence="9" type="ORF">TH53_21165</name>
</gene>
<dbReference type="EMBL" id="JXRA01000105">
    <property type="protein sequence ID" value="KIO75345.1"/>
    <property type="molecule type" value="Genomic_DNA"/>
</dbReference>
<name>A0A0D0GGZ5_9SPHI</name>
<dbReference type="InterPro" id="IPR008969">
    <property type="entry name" value="CarboxyPept-like_regulatory"/>
</dbReference>
<dbReference type="OrthoDB" id="9768177at2"/>
<organism evidence="9 10">
    <name type="scientific">Pedobacter lusitanus</name>
    <dbReference type="NCBI Taxonomy" id="1503925"/>
    <lineage>
        <taxon>Bacteria</taxon>
        <taxon>Pseudomonadati</taxon>
        <taxon>Bacteroidota</taxon>
        <taxon>Sphingobacteriia</taxon>
        <taxon>Sphingobacteriales</taxon>
        <taxon>Sphingobacteriaceae</taxon>
        <taxon>Pedobacter</taxon>
    </lineage>
</organism>
<dbReference type="InterPro" id="IPR023996">
    <property type="entry name" value="TonB-dep_OMP_SusC/RagA"/>
</dbReference>
<evidence type="ECO:0000256" key="7">
    <source>
        <dbReference type="PROSITE-ProRule" id="PRU01360"/>
    </source>
</evidence>
<evidence type="ECO:0000313" key="10">
    <source>
        <dbReference type="Proteomes" id="UP000032049"/>
    </source>
</evidence>
<dbReference type="InterPro" id="IPR012910">
    <property type="entry name" value="Plug_dom"/>
</dbReference>
<dbReference type="NCBIfam" id="TIGR04057">
    <property type="entry name" value="SusC_RagA_signa"/>
    <property type="match status" value="1"/>
</dbReference>
<keyword evidence="2 7" id="KW-0813">Transport</keyword>
<dbReference type="NCBIfam" id="TIGR04056">
    <property type="entry name" value="OMP_RagA_SusC"/>
    <property type="match status" value="1"/>
</dbReference>
<dbReference type="Gene3D" id="2.40.170.20">
    <property type="entry name" value="TonB-dependent receptor, beta-barrel domain"/>
    <property type="match status" value="1"/>
</dbReference>
<keyword evidence="10" id="KW-1185">Reference proteome</keyword>
<dbReference type="Pfam" id="PF13715">
    <property type="entry name" value="CarbopepD_reg_2"/>
    <property type="match status" value="1"/>
</dbReference>
<accession>A0A0D0GGZ5</accession>
<evidence type="ECO:0000256" key="1">
    <source>
        <dbReference type="ARBA" id="ARBA00004571"/>
    </source>
</evidence>
<proteinExistence type="inferred from homology"/>
<dbReference type="Gene3D" id="2.60.40.1120">
    <property type="entry name" value="Carboxypeptidase-like, regulatory domain"/>
    <property type="match status" value="1"/>
</dbReference>
<comment type="caution">
    <text evidence="9">The sequence shown here is derived from an EMBL/GenBank/DDBJ whole genome shotgun (WGS) entry which is preliminary data.</text>
</comment>
<dbReference type="SUPFAM" id="SSF49464">
    <property type="entry name" value="Carboxypeptidase regulatory domain-like"/>
    <property type="match status" value="1"/>
</dbReference>
<dbReference type="PROSITE" id="PS52016">
    <property type="entry name" value="TONB_DEPENDENT_REC_3"/>
    <property type="match status" value="1"/>
</dbReference>
<dbReference type="Proteomes" id="UP000032049">
    <property type="component" value="Unassembled WGS sequence"/>
</dbReference>
<dbReference type="RefSeq" id="WP_041885312.1">
    <property type="nucleotide sequence ID" value="NZ_CP157278.1"/>
</dbReference>
<protein>
    <recommendedName>
        <fullName evidence="8">TonB-dependent receptor plug domain-containing protein</fullName>
    </recommendedName>
</protein>
<keyword evidence="4 7" id="KW-0812">Transmembrane</keyword>
<feature type="domain" description="TonB-dependent receptor plug" evidence="8">
    <location>
        <begin position="113"/>
        <end position="220"/>
    </location>
</feature>
<evidence type="ECO:0000259" key="8">
    <source>
        <dbReference type="Pfam" id="PF07715"/>
    </source>
</evidence>
<keyword evidence="3 7" id="KW-1134">Transmembrane beta strand</keyword>
<evidence type="ECO:0000256" key="2">
    <source>
        <dbReference type="ARBA" id="ARBA00022448"/>
    </source>
</evidence>
<comment type="similarity">
    <text evidence="7">Belongs to the TonB-dependent receptor family.</text>
</comment>
<dbReference type="InterPro" id="IPR036942">
    <property type="entry name" value="Beta-barrel_TonB_sf"/>
</dbReference>
<dbReference type="Pfam" id="PF07715">
    <property type="entry name" value="Plug"/>
    <property type="match status" value="1"/>
</dbReference>
<evidence type="ECO:0000256" key="3">
    <source>
        <dbReference type="ARBA" id="ARBA00022452"/>
    </source>
</evidence>
<reference evidence="9 10" key="1">
    <citation type="submission" date="2015-01" db="EMBL/GenBank/DDBJ databases">
        <title>Draft genome sequence of Pedobacter sp. NL19 isolated from sludge of an effluent treatment pond in an abandoned uranium mine.</title>
        <authorList>
            <person name="Santos T."/>
            <person name="Caetano T."/>
            <person name="Covas C."/>
            <person name="Cruz A."/>
            <person name="Mendo S."/>
        </authorList>
    </citation>
    <scope>NUCLEOTIDE SEQUENCE [LARGE SCALE GENOMIC DNA]</scope>
    <source>
        <strain evidence="9 10">NL19</strain>
    </source>
</reference>
<dbReference type="InterPro" id="IPR039426">
    <property type="entry name" value="TonB-dep_rcpt-like"/>
</dbReference>
<comment type="subcellular location">
    <subcellularLocation>
        <location evidence="1 7">Cell outer membrane</location>
        <topology evidence="1 7">Multi-pass membrane protein</topology>
    </subcellularLocation>
</comment>
<evidence type="ECO:0000256" key="6">
    <source>
        <dbReference type="ARBA" id="ARBA00023237"/>
    </source>
</evidence>
<dbReference type="SUPFAM" id="SSF56935">
    <property type="entry name" value="Porins"/>
    <property type="match status" value="1"/>
</dbReference>
<dbReference type="InterPro" id="IPR023997">
    <property type="entry name" value="TonB-dep_OMP_SusC/RagA_CS"/>
</dbReference>
<dbReference type="STRING" id="1503925.TH53_21165"/>
<evidence type="ECO:0000256" key="5">
    <source>
        <dbReference type="ARBA" id="ARBA00023136"/>
    </source>
</evidence>
<keyword evidence="5 7" id="KW-0472">Membrane</keyword>
<keyword evidence="6 7" id="KW-0998">Cell outer membrane</keyword>
<dbReference type="Gene3D" id="2.170.130.10">
    <property type="entry name" value="TonB-dependent receptor, plug domain"/>
    <property type="match status" value="1"/>
</dbReference>
<dbReference type="FunFam" id="2.170.130.10:FF:000008">
    <property type="entry name" value="SusC/RagA family TonB-linked outer membrane protein"/>
    <property type="match status" value="1"/>
</dbReference>
<evidence type="ECO:0000313" key="9">
    <source>
        <dbReference type="EMBL" id="KIO75345.1"/>
    </source>
</evidence>
<evidence type="ECO:0000256" key="4">
    <source>
        <dbReference type="ARBA" id="ARBA00022692"/>
    </source>
</evidence>
<dbReference type="AlphaFoldDB" id="A0A0D0GGZ5"/>
<dbReference type="InterPro" id="IPR037066">
    <property type="entry name" value="Plug_dom_sf"/>
</dbReference>
<sequence>MGCQLILILFLTGSVYSQIPGITITGTVTDQETGETIIGASVKVKGTKTGGSTNNTGKFSITAPADAVLSVFYVGYDPVEIPVAGKTIINFKLKPSSKGLDEVVVVGYGTTRKKDLTGSVASIKKEAIKDVPITRVDQMIQGKAAGVQVTAVDGSPGTGSTIRIRGGNSITASNEPLYVIDGLIGGGDLNLINPQDIESMEILKDASSTAIYGARGANGVILITTKRGASGTDNINFNVYSGWQKVPKFIPMLNATQYAELANESSVDNGGAVLYPDPKSLGAGTDWQRAISRVAPIQNYTLSASGGKDTYHYFLSGNYINQDGVIINSGFKRYQVRANLDKNVKENVKVTAAFNIGRAETKNNTVSLGGQDYGSSALAYSPAATIYNPDGSFNSKKPNDNQVYDNPVAQGTLPVNQNVTTNILGNLGAQWELIKGLTLKSTFGAELNFIKNNIYNPGSLPSRANANTGGAAEVNTRDILTWQNENTLSYDKQLGKDHHISAVAGVTYQTSSNEFLKASADKYATDIYQFNKLDATTQSQYAIQSDYSKYTIFSLLARVNYSFKDKYLVTLTARQDQSSRFAENNKSALFPALALAWKASNESFIKDLNVFDNLKLRASYGTNGNQGIDPYRSLASLSNKGGYLIGGQKILGYVGGRIANPNLKWETTRQLDIGLEAGILKGRINIELDYYDKRTKDLLLDQQLPLQTGYVSRLTNIGMVGNKGLELLINTVNITTKDFQWETNLNISGNRSKVLDLGGADQFSVKNIYFGGNSSISQLQVGQPVGTFWGATYYGTQKTAQVPAGAVNPNSVTRLGDPLYIDRNGDGKFGQEDFSVIGDSNPKFYGGIGNNFTYKQFSLNIYLQGSYGNKVMNIGDAFYNTGDPLTNQFAAIADRWTPANPDSDIPRVNSRQYIPSSRWVYNGSFLRLKSINLGYTFTGKQLHAKWLNKLNIYATATNLFLITKYPYYDPETNADGVAADGLKSVLRGFDNTNYPQNRTFALGLNLTL</sequence>